<dbReference type="Proteomes" id="UP000499080">
    <property type="component" value="Unassembled WGS sequence"/>
</dbReference>
<reference evidence="1 2" key="1">
    <citation type="journal article" date="2019" name="Sci. Rep.">
        <title>Orb-weaving spider Araneus ventricosus genome elucidates the spidroin gene catalogue.</title>
        <authorList>
            <person name="Kono N."/>
            <person name="Nakamura H."/>
            <person name="Ohtoshi R."/>
            <person name="Moran D.A.P."/>
            <person name="Shinohara A."/>
            <person name="Yoshida Y."/>
            <person name="Fujiwara M."/>
            <person name="Mori M."/>
            <person name="Tomita M."/>
            <person name="Arakawa K."/>
        </authorList>
    </citation>
    <scope>NUCLEOTIDE SEQUENCE [LARGE SCALE GENOMIC DNA]</scope>
</reference>
<proteinExistence type="predicted"/>
<organism evidence="1 2">
    <name type="scientific">Araneus ventricosus</name>
    <name type="common">Orbweaver spider</name>
    <name type="synonym">Epeira ventricosa</name>
    <dbReference type="NCBI Taxonomy" id="182803"/>
    <lineage>
        <taxon>Eukaryota</taxon>
        <taxon>Metazoa</taxon>
        <taxon>Ecdysozoa</taxon>
        <taxon>Arthropoda</taxon>
        <taxon>Chelicerata</taxon>
        <taxon>Arachnida</taxon>
        <taxon>Araneae</taxon>
        <taxon>Araneomorphae</taxon>
        <taxon>Entelegynae</taxon>
        <taxon>Araneoidea</taxon>
        <taxon>Araneidae</taxon>
        <taxon>Araneus</taxon>
    </lineage>
</organism>
<gene>
    <name evidence="1" type="ORF">AVEN_177657_1</name>
</gene>
<name>A0A4Y2FWG8_ARAVE</name>
<dbReference type="EMBL" id="BGPR01097424">
    <property type="protein sequence ID" value="GBM45491.1"/>
    <property type="molecule type" value="Genomic_DNA"/>
</dbReference>
<dbReference type="AlphaFoldDB" id="A0A4Y2FWG8"/>
<keyword evidence="2" id="KW-1185">Reference proteome</keyword>
<evidence type="ECO:0000313" key="1">
    <source>
        <dbReference type="EMBL" id="GBM45491.1"/>
    </source>
</evidence>
<comment type="caution">
    <text evidence="1">The sequence shown here is derived from an EMBL/GenBank/DDBJ whole genome shotgun (WGS) entry which is preliminary data.</text>
</comment>
<protein>
    <submittedName>
        <fullName evidence="1">Uncharacterized protein</fullName>
    </submittedName>
</protein>
<evidence type="ECO:0000313" key="2">
    <source>
        <dbReference type="Proteomes" id="UP000499080"/>
    </source>
</evidence>
<accession>A0A4Y2FWG8</accession>
<sequence>MKGGGKATLDDISRRHKLSYEIKIEWEHSRSRRSIPFGAHHSKALRQCKNPMRIGVVQRKVWKSNIVRFPFGLLAVKVKYDPTVCQSFMTAPLQVNAVPFFSPSIKAGHSRPLHTMQIYPLWITPIPYCTYFSLAFKTRNPRLLRFPLKRESLILSLSPHIHTGRISECMARRSPNGAVGYPNFRAHRSNSHRFSALTSGFGVSRARPALKFED</sequence>